<organism evidence="1">
    <name type="scientific">Cacopsylla melanoneura</name>
    <dbReference type="NCBI Taxonomy" id="428564"/>
    <lineage>
        <taxon>Eukaryota</taxon>
        <taxon>Metazoa</taxon>
        <taxon>Ecdysozoa</taxon>
        <taxon>Arthropoda</taxon>
        <taxon>Hexapoda</taxon>
        <taxon>Insecta</taxon>
        <taxon>Pterygota</taxon>
        <taxon>Neoptera</taxon>
        <taxon>Paraneoptera</taxon>
        <taxon>Hemiptera</taxon>
        <taxon>Sternorrhyncha</taxon>
        <taxon>Psylloidea</taxon>
        <taxon>Psyllidae</taxon>
        <taxon>Psyllinae</taxon>
        <taxon>Cacopsylla</taxon>
    </lineage>
</organism>
<dbReference type="EMBL" id="HBUF01611244">
    <property type="protein sequence ID" value="CAG6778751.1"/>
    <property type="molecule type" value="Transcribed_RNA"/>
</dbReference>
<name>A0A8D9F681_9HEMI</name>
<reference evidence="1" key="1">
    <citation type="submission" date="2021-05" db="EMBL/GenBank/DDBJ databases">
        <authorList>
            <person name="Alioto T."/>
            <person name="Alioto T."/>
            <person name="Gomez Garrido J."/>
        </authorList>
    </citation>
    <scope>NUCLEOTIDE SEQUENCE</scope>
</reference>
<sequence length="124" mass="13672">MDLEAIEVEEDQGALEEDKEALEEDKALEAVADSKVLVVEEAKGSAEVDQVDLADNPEEEVLVAKEEDLVVNEADLAVNPAEEDLVAREVLADHKEALEVKEETEVVEEDFEADREGRIGRKIS</sequence>
<accession>A0A8D9F681</accession>
<protein>
    <submittedName>
        <fullName evidence="1">Uncharacterized protein</fullName>
    </submittedName>
</protein>
<proteinExistence type="predicted"/>
<dbReference type="AlphaFoldDB" id="A0A8D9F681"/>
<evidence type="ECO:0000313" key="1">
    <source>
        <dbReference type="EMBL" id="CAG6778751.1"/>
    </source>
</evidence>